<dbReference type="Pfam" id="PF02881">
    <property type="entry name" value="SRP54_N"/>
    <property type="match status" value="1"/>
</dbReference>
<dbReference type="Pfam" id="PF00448">
    <property type="entry name" value="SRP54"/>
    <property type="match status" value="1"/>
</dbReference>
<name>A0A0K2BKE9_9GAMM</name>
<accession>A0A0K2BKE9</accession>
<evidence type="ECO:0000313" key="13">
    <source>
        <dbReference type="Proteomes" id="UP000056466"/>
    </source>
</evidence>
<dbReference type="InterPro" id="IPR000897">
    <property type="entry name" value="SRP54_GTPase_dom"/>
</dbReference>
<dbReference type="FunFam" id="1.20.120.140:FF:000002">
    <property type="entry name" value="Signal recognition particle receptor FtsY"/>
    <property type="match status" value="1"/>
</dbReference>
<evidence type="ECO:0000256" key="3">
    <source>
        <dbReference type="ARBA" id="ARBA00022741"/>
    </source>
</evidence>
<keyword evidence="5 10" id="KW-0342">GTP-binding</keyword>
<dbReference type="SMART" id="SM00963">
    <property type="entry name" value="SRP54_N"/>
    <property type="match status" value="1"/>
</dbReference>
<comment type="function">
    <text evidence="9 10">Involved in targeting and insertion of nascent membrane proteins into the cytoplasmic membrane. Acts as a receptor for the complex formed by the signal recognition particle (SRP) and the ribosome-nascent chain (RNC). Interaction with SRP-RNC leads to the transfer of the RNC complex to the Sec translocase for insertion into the membrane, the hydrolysis of GTP by both Ffh and FtsY, and the dissociation of the SRP-FtsY complex into the individual components.</text>
</comment>
<dbReference type="PANTHER" id="PTHR43134">
    <property type="entry name" value="SIGNAL RECOGNITION PARTICLE RECEPTOR SUBUNIT ALPHA"/>
    <property type="match status" value="1"/>
</dbReference>
<dbReference type="InterPro" id="IPR004390">
    <property type="entry name" value="SR_rcpt_FtsY"/>
</dbReference>
<dbReference type="GO" id="GO:0005886">
    <property type="term" value="C:plasma membrane"/>
    <property type="evidence" value="ECO:0007669"/>
    <property type="project" value="UniProtKB-SubCell"/>
</dbReference>
<protein>
    <recommendedName>
        <fullName evidence="10">Signal recognition particle receptor FtsY</fullName>
        <shortName evidence="10">SRP receptor</shortName>
        <ecNumber evidence="10">3.6.5.4</ecNumber>
    </recommendedName>
</protein>
<evidence type="ECO:0000313" key="12">
    <source>
        <dbReference type="EMBL" id="AKZ65669.1"/>
    </source>
</evidence>
<dbReference type="InterPro" id="IPR003593">
    <property type="entry name" value="AAA+_ATPase"/>
</dbReference>
<proteinExistence type="inferred from homology"/>
<dbReference type="OrthoDB" id="9804720at2"/>
<dbReference type="GO" id="GO:0003924">
    <property type="term" value="F:GTPase activity"/>
    <property type="evidence" value="ECO:0007669"/>
    <property type="project" value="UniProtKB-UniRule"/>
</dbReference>
<dbReference type="InterPro" id="IPR027417">
    <property type="entry name" value="P-loop_NTPase"/>
</dbReference>
<dbReference type="SUPFAM" id="SSF52540">
    <property type="entry name" value="P-loop containing nucleoside triphosphate hydrolases"/>
    <property type="match status" value="1"/>
</dbReference>
<evidence type="ECO:0000256" key="8">
    <source>
        <dbReference type="ARBA" id="ARBA00048027"/>
    </source>
</evidence>
<evidence type="ECO:0000256" key="5">
    <source>
        <dbReference type="ARBA" id="ARBA00023134"/>
    </source>
</evidence>
<feature type="binding site" evidence="10">
    <location>
        <begin position="302"/>
        <end position="305"/>
    </location>
    <ligand>
        <name>GTP</name>
        <dbReference type="ChEBI" id="CHEBI:37565"/>
    </ligand>
</feature>
<evidence type="ECO:0000256" key="2">
    <source>
        <dbReference type="ARBA" id="ARBA00022490"/>
    </source>
</evidence>
<dbReference type="HAMAP" id="MF_00920">
    <property type="entry name" value="FtsY"/>
    <property type="match status" value="1"/>
</dbReference>
<feature type="binding site" evidence="10">
    <location>
        <begin position="156"/>
        <end position="163"/>
    </location>
    <ligand>
        <name>GTP</name>
        <dbReference type="ChEBI" id="CHEBI:37565"/>
    </ligand>
</feature>
<evidence type="ECO:0000256" key="4">
    <source>
        <dbReference type="ARBA" id="ARBA00022801"/>
    </source>
</evidence>
<evidence type="ECO:0000259" key="11">
    <source>
        <dbReference type="PROSITE" id="PS00300"/>
    </source>
</evidence>
<keyword evidence="3 10" id="KW-0547">Nucleotide-binding</keyword>
<keyword evidence="7 10" id="KW-0675">Receptor</keyword>
<keyword evidence="2 10" id="KW-0963">Cytoplasm</keyword>
<dbReference type="AlphaFoldDB" id="A0A0K2BKE9"/>
<dbReference type="Gene3D" id="1.20.120.140">
    <property type="entry name" value="Signal recognition particle SRP54, nucleotide-binding domain"/>
    <property type="match status" value="1"/>
</dbReference>
<dbReference type="InterPro" id="IPR042101">
    <property type="entry name" value="SRP54_N_sf"/>
</dbReference>
<dbReference type="InterPro" id="IPR036225">
    <property type="entry name" value="SRP/SRP_N"/>
</dbReference>
<dbReference type="SMART" id="SM00382">
    <property type="entry name" value="AAA"/>
    <property type="match status" value="1"/>
</dbReference>
<dbReference type="EMBL" id="CP011787">
    <property type="protein sequence ID" value="AKZ65669.1"/>
    <property type="molecule type" value="Genomic_DNA"/>
</dbReference>
<keyword evidence="6 10" id="KW-0472">Membrane</keyword>
<feature type="binding site" evidence="10">
    <location>
        <begin position="238"/>
        <end position="242"/>
    </location>
    <ligand>
        <name>GTP</name>
        <dbReference type="ChEBI" id="CHEBI:37565"/>
    </ligand>
</feature>
<dbReference type="SUPFAM" id="SSF47364">
    <property type="entry name" value="Domain of the SRP/SRP receptor G-proteins"/>
    <property type="match status" value="1"/>
</dbReference>
<dbReference type="FunFam" id="3.40.50.300:FF:000053">
    <property type="entry name" value="Signal recognition particle receptor FtsY"/>
    <property type="match status" value="1"/>
</dbReference>
<evidence type="ECO:0000256" key="10">
    <source>
        <dbReference type="HAMAP-Rule" id="MF_00920"/>
    </source>
</evidence>
<comment type="subcellular location">
    <subcellularLocation>
        <location evidence="10">Cell membrane</location>
        <topology evidence="10">Peripheral membrane protein</topology>
        <orientation evidence="10">Cytoplasmic side</orientation>
    </subcellularLocation>
    <subcellularLocation>
        <location evidence="10">Cytoplasm</location>
    </subcellularLocation>
</comment>
<dbReference type="NCBIfam" id="TIGR00064">
    <property type="entry name" value="ftsY"/>
    <property type="match status" value="1"/>
</dbReference>
<keyword evidence="1 10" id="KW-1003">Cell membrane</keyword>
<evidence type="ECO:0000256" key="1">
    <source>
        <dbReference type="ARBA" id="ARBA00022475"/>
    </source>
</evidence>
<comment type="catalytic activity">
    <reaction evidence="8 10">
        <text>GTP + H2O = GDP + phosphate + H(+)</text>
        <dbReference type="Rhea" id="RHEA:19669"/>
        <dbReference type="ChEBI" id="CHEBI:15377"/>
        <dbReference type="ChEBI" id="CHEBI:15378"/>
        <dbReference type="ChEBI" id="CHEBI:37565"/>
        <dbReference type="ChEBI" id="CHEBI:43474"/>
        <dbReference type="ChEBI" id="CHEBI:58189"/>
        <dbReference type="EC" id="3.6.5.4"/>
    </reaction>
</comment>
<reference evidence="12 13" key="1">
    <citation type="submission" date="2015-06" db="EMBL/GenBank/DDBJ databases">
        <title>Lineage-specific patterns of genome deterioration in obligate symbionts.</title>
        <authorList>
            <person name="Bennett G.M."/>
            <person name="McCutcheon J.P."/>
            <person name="McDonald B.R."/>
            <person name="Moran N.A."/>
        </authorList>
    </citation>
    <scope>NUCLEOTIDE SEQUENCE [LARGE SCALE GENOMIC DNA]</scope>
    <source>
        <strain evidence="12 13">B-GSS</strain>
    </source>
</reference>
<dbReference type="PROSITE" id="PS00300">
    <property type="entry name" value="SRP54"/>
    <property type="match status" value="1"/>
</dbReference>
<feature type="domain" description="SRP54-type proteins GTP-binding" evidence="11">
    <location>
        <begin position="323"/>
        <end position="336"/>
    </location>
</feature>
<dbReference type="PANTHER" id="PTHR43134:SF1">
    <property type="entry name" value="SIGNAL RECOGNITION PARTICLE RECEPTOR SUBUNIT ALPHA"/>
    <property type="match status" value="1"/>
</dbReference>
<dbReference type="SMART" id="SM00962">
    <property type="entry name" value="SRP54"/>
    <property type="match status" value="1"/>
</dbReference>
<evidence type="ECO:0000256" key="7">
    <source>
        <dbReference type="ARBA" id="ARBA00023170"/>
    </source>
</evidence>
<evidence type="ECO:0000256" key="6">
    <source>
        <dbReference type="ARBA" id="ARBA00023136"/>
    </source>
</evidence>
<dbReference type="GO" id="GO:0006614">
    <property type="term" value="P:SRP-dependent cotranslational protein targeting to membrane"/>
    <property type="evidence" value="ECO:0007669"/>
    <property type="project" value="InterPro"/>
</dbReference>
<sequence length="357" mass="39781">MTKENKTGLFSSFSKNDIHEKTIFSTNDIKDLSQIDRLRSKNNHIQTSEGFFKRLKRSLVNTRNNLGYGLIELFRGKTIDQELYSKIETQLLIADVGVETTQKIIDNIIVNVDRCKLKDADELYSKLREKMIDILCCVNKPLIIDGHKPFIILMVGVNGVGKTTTIGKIARKYQAEAKKVMLAAGDTFRAAAIEQLQVWGNRNKVPVIKQHTGADSASVIFDAIKAAQSRGIDILIADTSGRLQNSISLMEELNKIVRVIKKLDVNAPHEIMLTIDASIGQNTINQIDLFNKIIRLTGITITKLDGTAKGGVIFSIADMFGIPIRYIGIGEDIDDLRSFNAQTFVDAIFPDSKKLNN</sequence>
<keyword evidence="13" id="KW-1185">Reference proteome</keyword>
<gene>
    <name evidence="10 12" type="primary">ftsY</name>
    <name evidence="12" type="ORF">AB162_041</name>
</gene>
<dbReference type="InterPro" id="IPR013822">
    <property type="entry name" value="Signal_recog_particl_SRP54_hlx"/>
</dbReference>
<dbReference type="Gene3D" id="3.40.50.300">
    <property type="entry name" value="P-loop containing nucleotide triphosphate hydrolases"/>
    <property type="match status" value="1"/>
</dbReference>
<dbReference type="PATRIC" id="fig|186490.8.peg.43"/>
<dbReference type="GO" id="GO:0005047">
    <property type="term" value="F:signal recognition particle binding"/>
    <property type="evidence" value="ECO:0007669"/>
    <property type="project" value="TreeGrafter"/>
</dbReference>
<evidence type="ECO:0000256" key="9">
    <source>
        <dbReference type="ARBA" id="ARBA00053570"/>
    </source>
</evidence>
<comment type="similarity">
    <text evidence="10">Belongs to the GTP-binding SRP family. FtsY subfamily.</text>
</comment>
<dbReference type="EC" id="3.6.5.4" evidence="10"/>
<dbReference type="GO" id="GO:0005737">
    <property type="term" value="C:cytoplasm"/>
    <property type="evidence" value="ECO:0007669"/>
    <property type="project" value="UniProtKB-SubCell"/>
</dbReference>
<organism evidence="12 13">
    <name type="scientific">Candidatus Palibaumannia cicadellinicola</name>
    <dbReference type="NCBI Taxonomy" id="186490"/>
    <lineage>
        <taxon>Bacteria</taxon>
        <taxon>Pseudomonadati</taxon>
        <taxon>Pseudomonadota</taxon>
        <taxon>Gammaproteobacteria</taxon>
        <taxon>Candidatus Palibaumannia</taxon>
    </lineage>
</organism>
<dbReference type="CDD" id="cd17874">
    <property type="entry name" value="FtsY"/>
    <property type="match status" value="1"/>
</dbReference>
<dbReference type="KEGG" id="bcig:AB162_041"/>
<keyword evidence="4 10" id="KW-0378">Hydrolase</keyword>
<dbReference type="GO" id="GO:0005525">
    <property type="term" value="F:GTP binding"/>
    <property type="evidence" value="ECO:0007669"/>
    <property type="project" value="UniProtKB-UniRule"/>
</dbReference>
<dbReference type="Proteomes" id="UP000056466">
    <property type="component" value="Chromosome"/>
</dbReference>
<comment type="subunit">
    <text evidence="10">Part of the signal recognition particle protein translocation system, which is composed of SRP and FtsY. SRP is a ribonucleoprotein composed of Ffh and a 4.5S RNA molecule.</text>
</comment>